<accession>O28302</accession>
<dbReference type="EMBL" id="AE000782">
    <property type="protein sequence ID" value="AAB89276.1"/>
    <property type="molecule type" value="Genomic_DNA"/>
</dbReference>
<dbReference type="InterPro" id="IPR001387">
    <property type="entry name" value="Cro/C1-type_HTH"/>
</dbReference>
<sequence>MSEMNCEICGREIKGKGFKIVVEGSEVTVCGSCRQFGTEKKPSVASQQGARRVVLKKKRGSTKIEFTEELVENFHIIIRREREKRGWSQEQLAKKIQEKESLIKKIENAEITPEPEVVEKLEKLFNIKLREQVPEIKIEKSKSLVPTLGDVVVVKRKKK</sequence>
<dbReference type="KEGG" id="afu:AF_1977"/>
<dbReference type="Gene3D" id="1.10.260.40">
    <property type="entry name" value="lambda repressor-like DNA-binding domains"/>
    <property type="match status" value="1"/>
</dbReference>
<dbReference type="GO" id="GO:0003677">
    <property type="term" value="F:DNA binding"/>
    <property type="evidence" value="ECO:0007669"/>
    <property type="project" value="InterPro"/>
</dbReference>
<dbReference type="PIR" id="H69496">
    <property type="entry name" value="H69496"/>
</dbReference>
<dbReference type="PaxDb" id="224325-AF_1977"/>
<proteinExistence type="predicted"/>
<dbReference type="NCBIfam" id="TIGR00270">
    <property type="entry name" value="multiprotein bridging factor aMBF1"/>
    <property type="match status" value="1"/>
</dbReference>
<dbReference type="CDD" id="cd00093">
    <property type="entry name" value="HTH_XRE"/>
    <property type="match status" value="1"/>
</dbReference>
<organism evidence="2 3">
    <name type="scientific">Archaeoglobus fulgidus (strain ATCC 49558 / DSM 4304 / JCM 9628 / NBRC 100126 / VC-16)</name>
    <dbReference type="NCBI Taxonomy" id="224325"/>
    <lineage>
        <taxon>Archaea</taxon>
        <taxon>Methanobacteriati</taxon>
        <taxon>Methanobacteriota</taxon>
        <taxon>Archaeoglobi</taxon>
        <taxon>Archaeoglobales</taxon>
        <taxon>Archaeoglobaceae</taxon>
        <taxon>Archaeoglobus</taxon>
    </lineage>
</organism>
<dbReference type="InterPro" id="IPR010982">
    <property type="entry name" value="Lambda_DNA-bd_dom_sf"/>
</dbReference>
<dbReference type="PhylomeDB" id="O28302"/>
<reference evidence="2 3" key="1">
    <citation type="journal article" date="1997" name="Nature">
        <title>The complete genome sequence of the hyperthermophilic, sulphate-reducing archaeon Archaeoglobus fulgidus.</title>
        <authorList>
            <person name="Klenk H.P."/>
            <person name="Clayton R.A."/>
            <person name="Tomb J."/>
            <person name="White O."/>
            <person name="Nelson K.E."/>
            <person name="Ketchum K.A."/>
            <person name="Dodson R.J."/>
            <person name="Gwinn M."/>
            <person name="Hickey E.K."/>
            <person name="Peterson J.D."/>
            <person name="Richardson D.L."/>
            <person name="Kerlavage A.R."/>
            <person name="Graham D.E."/>
            <person name="Kyrpides N.C."/>
            <person name="Fleischmann R.D."/>
            <person name="Quackenbush J."/>
            <person name="Lee N.H."/>
            <person name="Sutton G.G."/>
            <person name="Gill S."/>
            <person name="Kirkness E.F."/>
            <person name="Dougherty B.A."/>
            <person name="McKenney K."/>
            <person name="Adams M.D."/>
            <person name="Loftus B."/>
            <person name="Peterson S."/>
            <person name="Reich C.I."/>
            <person name="McNeil L.K."/>
            <person name="Badger J.H."/>
            <person name="Glodek A."/>
            <person name="Zhou L."/>
            <person name="Overbeek R."/>
            <person name="Gocayne J.D."/>
            <person name="Weidman J.F."/>
            <person name="McDonald L."/>
            <person name="Utterback T."/>
            <person name="Cotton M.D."/>
            <person name="Spriggs T."/>
            <person name="Artiach P."/>
            <person name="Kaine B.P."/>
            <person name="Sykes S.M."/>
            <person name="Sadow P.W."/>
            <person name="D'Andrea K.P."/>
            <person name="Bowman C."/>
            <person name="Fujii C."/>
            <person name="Garland S.A."/>
            <person name="Mason T.M."/>
            <person name="Olsen G.J."/>
            <person name="Fraser C.M."/>
            <person name="Smith H.O."/>
            <person name="Woese C.R."/>
            <person name="Venter J.C."/>
        </authorList>
    </citation>
    <scope>NUCLEOTIDE SEQUENCE [LARGE SCALE GENOMIC DNA]</scope>
    <source>
        <strain evidence="3">ATCC 49558 / DSM 4304 / JCM 9628 / NBRC 100126 / VC-16</strain>
    </source>
</reference>
<dbReference type="SUPFAM" id="SSF47413">
    <property type="entry name" value="lambda repressor-like DNA-binding domains"/>
    <property type="match status" value="1"/>
</dbReference>
<evidence type="ECO:0000313" key="3">
    <source>
        <dbReference type="Proteomes" id="UP000002199"/>
    </source>
</evidence>
<dbReference type="Proteomes" id="UP000002199">
    <property type="component" value="Chromosome"/>
</dbReference>
<evidence type="ECO:0000313" key="2">
    <source>
        <dbReference type="EMBL" id="AAB89276.1"/>
    </source>
</evidence>
<dbReference type="PROSITE" id="PS50943">
    <property type="entry name" value="HTH_CROC1"/>
    <property type="match status" value="1"/>
</dbReference>
<dbReference type="SMART" id="SM00530">
    <property type="entry name" value="HTH_XRE"/>
    <property type="match status" value="1"/>
</dbReference>
<feature type="domain" description="HTH cro/C1-type" evidence="1">
    <location>
        <begin position="78"/>
        <end position="132"/>
    </location>
</feature>
<dbReference type="AlphaFoldDB" id="O28302"/>
<keyword evidence="3" id="KW-1185">Reference proteome</keyword>
<dbReference type="HOGENOM" id="CLU_130237_0_0_2"/>
<protein>
    <recommendedName>
        <fullName evidence="1">HTH cro/C1-type domain-containing protein</fullName>
    </recommendedName>
</protein>
<gene>
    <name evidence="2" type="ordered locus">AF_1977</name>
</gene>
<dbReference type="eggNOG" id="arCOG01863">
    <property type="taxonomic scope" value="Archaea"/>
</dbReference>
<dbReference type="STRING" id="224325.AF_1977"/>
<dbReference type="EnsemblBacteria" id="AAB89276">
    <property type="protein sequence ID" value="AAB89276"/>
    <property type="gene ID" value="AF_1977"/>
</dbReference>
<dbReference type="InterPro" id="IPR004451">
    <property type="entry name" value="MJ0586"/>
</dbReference>
<name>O28302_ARCFU</name>
<dbReference type="Pfam" id="PF01381">
    <property type="entry name" value="HTH_3"/>
    <property type="match status" value="1"/>
</dbReference>
<evidence type="ECO:0000259" key="1">
    <source>
        <dbReference type="PROSITE" id="PS50943"/>
    </source>
</evidence>